<dbReference type="GO" id="GO:0005802">
    <property type="term" value="C:trans-Golgi network"/>
    <property type="evidence" value="ECO:0007669"/>
    <property type="project" value="TreeGrafter"/>
</dbReference>
<dbReference type="GO" id="GO:0005829">
    <property type="term" value="C:cytosol"/>
    <property type="evidence" value="ECO:0007669"/>
    <property type="project" value="GOC"/>
</dbReference>
<dbReference type="InterPro" id="IPR016024">
    <property type="entry name" value="ARM-type_fold"/>
</dbReference>
<dbReference type="GO" id="GO:0006895">
    <property type="term" value="P:Golgi to endosome transport"/>
    <property type="evidence" value="ECO:0007669"/>
    <property type="project" value="InterPro"/>
</dbReference>
<dbReference type="PANTHER" id="PTHR14042">
    <property type="entry name" value="DOPEY-RELATED"/>
    <property type="match status" value="1"/>
</dbReference>
<evidence type="ECO:0000256" key="6">
    <source>
        <dbReference type="ARBA" id="ARBA00046326"/>
    </source>
</evidence>
<comment type="subcellular location">
    <subcellularLocation>
        <location evidence="1">Golgi apparatus membrane</location>
        <topology evidence="1">Peripheral membrane protein</topology>
    </subcellularLocation>
</comment>
<evidence type="ECO:0000256" key="4">
    <source>
        <dbReference type="ARBA" id="ARBA00023034"/>
    </source>
</evidence>
<dbReference type="Pfam" id="PF24597">
    <property type="entry name" value="TPR_DOP1_M"/>
    <property type="match status" value="1"/>
</dbReference>
<gene>
    <name evidence="11" type="ORF">BDY21DRAFT_282035</name>
</gene>
<evidence type="ECO:0000256" key="2">
    <source>
        <dbReference type="ARBA" id="ARBA00022448"/>
    </source>
</evidence>
<dbReference type="InterPro" id="IPR007249">
    <property type="entry name" value="DOP1_N"/>
</dbReference>
<dbReference type="EMBL" id="MU001675">
    <property type="protein sequence ID" value="KAF2459587.1"/>
    <property type="molecule type" value="Genomic_DNA"/>
</dbReference>
<keyword evidence="2" id="KW-0813">Transport</keyword>
<feature type="domain" description="DOP1 N-terminal" evidence="8">
    <location>
        <begin position="37"/>
        <end position="361"/>
    </location>
</feature>
<evidence type="ECO:0000259" key="10">
    <source>
        <dbReference type="Pfam" id="PF24598"/>
    </source>
</evidence>
<feature type="region of interest" description="Disordered" evidence="7">
    <location>
        <begin position="257"/>
        <end position="281"/>
    </location>
</feature>
<dbReference type="InterPro" id="IPR040314">
    <property type="entry name" value="DOP1"/>
</dbReference>
<protein>
    <submittedName>
        <fullName evidence="11">Dopey, N-terminal-domain-containing protein</fullName>
    </submittedName>
</protein>
<dbReference type="GO" id="GO:0015031">
    <property type="term" value="P:protein transport"/>
    <property type="evidence" value="ECO:0007669"/>
    <property type="project" value="UniProtKB-KW"/>
</dbReference>
<feature type="region of interest" description="Disordered" evidence="7">
    <location>
        <begin position="1"/>
        <end position="28"/>
    </location>
</feature>
<sequence length="1881" mass="207640">MSLDPLAQRPAISPASSGRASPVARQLRRGPEYGVKDKTFRRYASGVERALLLFDTTEQEWADYISFLGRLLKALQARTTTNIGPVPHKALVSQRLAQCLNPSLPSGVHQKALEVYGFLFSMMGKDNLAKDLHLFFPGLAPTLSFASLSVRPAFLSLFEDFVLPLDFWVLRPALKSIILSLLPALEEESAEDFDRVFKILVKLKEAVRENREIGSSKIEQGDSTFWQCFFLAAITNQSRRPGALAFLMRSLPKLGPLARRQSSAGGSEDEPNLPPPAEGVISPEPGLLVRAFTAGLEDQNLLIQRGFLDLLVTHLPLDSPVLQKRIRAEDLQRLVGAAAGVVARRDMSLNRRLWTWFLGPDPPADEENGQLKSPASGQNARAGDLGSYHAAYFARFGCHPLTRSILAMINKPSSSAPQRARPLRICLSLMDRWEVGGLLVPEIFIPALESVYQYGEISTKSQLDEVLRSTSNFFDGVESGLIWGKVVELMTTSLRPGAENPSDRLKRLKLVRFIITNFNLREEEMLLCHIPLAALTILSMLSGCATSKRRAANIDNAAIELAFSIADSLIQLLHERAFRQTKESAETPAGLDKVVQQTVLTRISDFYVKHDGNLEASPQPFEPQVLSLLLLRECTGLFSDALCSNAPRGILEHATKTLCSLVHKLPGSILAGKVELLPIFLEVLGADEEPGNDQRDVSFPVISAVATTLAAFQETGAANPVVPPSEMPPLIHSMVSCLWRYLSPVMPKYHVETVRVLWQLQALTPAERHVEASITALMSTSVLLEKNGPEVSAEAGRRFAVIWSHTMHEQEAYAEKSGRNSRRRSAANTALTMLAGSINIYQLMLTRPLVRTLDALAEEETELFAFVKTWLRDLPSLNRVFWVVAVHLSPLLQHQSESETEKSSSTKDSTTTSIKRRQWQRASKDYLYWMQTLSRILKWASDYTWATIASNVFGVRNGAETDNPELPLPIFFARVCVQAFELSLLGSFSGNPIEISLQRSALAIIRQILLSPCAETLGALHLDDRFISILIKSVDKFNPALQSSLLQVILAAFHARAQNQPAASTPEGRLSSRDGLSASTGRSSITKDSDGVDSPLSSQKPPSQLVDCLRVGFSSPSNRVVLDDWVNFLSEVFPVFPETMFQNLLPLIECFCAQIKLAFGQLQATFQEATIPKHEAPESTLISLMNGLEQTLARAHERLLQDEAKSAASKSPEQPQGFFGNMVSGVFSSDVQQTRSATANSRLSVLLCFQDTVRMCFEIWSWGGYGRDHLPPDPTSFASFNHTALRMRNRARRILEHLFAAETLECLETLVSRWRDLGDRKGEHAAIFGLLNVLNGSRPKNTIPTIFNAIYGRTHPGSLDALRVSTLTSDLTDSNLALFLVEYTRSLEDDAMDEIWADCIAFLRDVLANPMPHRQVLPVLIEFTATLAEKVDNTNFGDQRKLRKELGDIFLRLLAASFTSRSLSFLQEPSVHHNSGNSKLSEKASRDGNFDILPSLATVAPTIPLVLGDNDRVANAVAGISTSILGPAMRAKVFPENVSSPLLDLLSKLSHIPQASKIWKRDISEAFSDARFFSTPLDLVKDYWIAILHEWILNDRDRIPELLSRLSPPTTAGIMFGVGATSARTDADRRTQLNLRRTALLVVAAPDEAVIPNLSGITEKLAELLTATTSTSPSSATRAEVFLLLRALVIKLEPVHLAALWPIIDNELRLALLSLLPDDDAGEVYNSSAVVHASKMLDVLVALEPDEFQLHEWVFITDTIDAVYRPPNWQPTAIVDDLAEALSNATTSPLESHAFALPAQPASTAESSEPSRRPLLDRFMQDLDAADVKAMPKQELTLRVLRPYMGQLSISAFEATYSASKPDRKACMEGLVKDLFDIGGL</sequence>
<accession>A0A6A6P6Z5</accession>
<proteinExistence type="inferred from homology"/>
<keyword evidence="4" id="KW-0333">Golgi apparatus</keyword>
<evidence type="ECO:0000313" key="12">
    <source>
        <dbReference type="Proteomes" id="UP000799766"/>
    </source>
</evidence>
<comment type="similarity">
    <text evidence="6">Belongs to the DOP1 family.</text>
</comment>
<evidence type="ECO:0000259" key="9">
    <source>
        <dbReference type="Pfam" id="PF24597"/>
    </source>
</evidence>
<dbReference type="InterPro" id="IPR056457">
    <property type="entry name" value="DOP1_C"/>
</dbReference>
<name>A0A6A6P6Z5_9PEZI</name>
<dbReference type="Proteomes" id="UP000799766">
    <property type="component" value="Unassembled WGS sequence"/>
</dbReference>
<evidence type="ECO:0000259" key="8">
    <source>
        <dbReference type="Pfam" id="PF04118"/>
    </source>
</evidence>
<dbReference type="GO" id="GO:0005768">
    <property type="term" value="C:endosome"/>
    <property type="evidence" value="ECO:0007669"/>
    <property type="project" value="TreeGrafter"/>
</dbReference>
<dbReference type="InterPro" id="IPR056458">
    <property type="entry name" value="TPR_DOP1_M"/>
</dbReference>
<dbReference type="Pfam" id="PF04118">
    <property type="entry name" value="Dopey_N"/>
    <property type="match status" value="1"/>
</dbReference>
<evidence type="ECO:0000256" key="3">
    <source>
        <dbReference type="ARBA" id="ARBA00022927"/>
    </source>
</evidence>
<dbReference type="OrthoDB" id="297643at2759"/>
<dbReference type="Pfam" id="PF24598">
    <property type="entry name" value="DOP1_C"/>
    <property type="match status" value="1"/>
</dbReference>
<evidence type="ECO:0000256" key="1">
    <source>
        <dbReference type="ARBA" id="ARBA00004395"/>
    </source>
</evidence>
<dbReference type="SUPFAM" id="SSF48371">
    <property type="entry name" value="ARM repeat"/>
    <property type="match status" value="2"/>
</dbReference>
<evidence type="ECO:0000313" key="11">
    <source>
        <dbReference type="EMBL" id="KAF2459587.1"/>
    </source>
</evidence>
<evidence type="ECO:0000256" key="5">
    <source>
        <dbReference type="ARBA" id="ARBA00023136"/>
    </source>
</evidence>
<keyword evidence="3" id="KW-0653">Protein transport</keyword>
<organism evidence="11 12">
    <name type="scientific">Lineolata rhizophorae</name>
    <dbReference type="NCBI Taxonomy" id="578093"/>
    <lineage>
        <taxon>Eukaryota</taxon>
        <taxon>Fungi</taxon>
        <taxon>Dikarya</taxon>
        <taxon>Ascomycota</taxon>
        <taxon>Pezizomycotina</taxon>
        <taxon>Dothideomycetes</taxon>
        <taxon>Dothideomycetes incertae sedis</taxon>
        <taxon>Lineolatales</taxon>
        <taxon>Lineolataceae</taxon>
        <taxon>Lineolata</taxon>
    </lineage>
</organism>
<keyword evidence="12" id="KW-1185">Reference proteome</keyword>
<dbReference type="GO" id="GO:0000139">
    <property type="term" value="C:Golgi membrane"/>
    <property type="evidence" value="ECO:0007669"/>
    <property type="project" value="UniProtKB-SubCell"/>
</dbReference>
<dbReference type="PANTHER" id="PTHR14042:SF24">
    <property type="entry name" value="PROTEIN DOPEY-1 HOMOLOG"/>
    <property type="match status" value="1"/>
</dbReference>
<feature type="region of interest" description="Disordered" evidence="7">
    <location>
        <begin position="1060"/>
        <end position="1102"/>
    </location>
</feature>
<feature type="domain" description="DOP1-like middle TPR" evidence="9">
    <location>
        <begin position="392"/>
        <end position="607"/>
    </location>
</feature>
<keyword evidence="5" id="KW-0472">Membrane</keyword>
<reference evidence="11" key="1">
    <citation type="journal article" date="2020" name="Stud. Mycol.">
        <title>101 Dothideomycetes genomes: a test case for predicting lifestyles and emergence of pathogens.</title>
        <authorList>
            <person name="Haridas S."/>
            <person name="Albert R."/>
            <person name="Binder M."/>
            <person name="Bloem J."/>
            <person name="Labutti K."/>
            <person name="Salamov A."/>
            <person name="Andreopoulos B."/>
            <person name="Baker S."/>
            <person name="Barry K."/>
            <person name="Bills G."/>
            <person name="Bluhm B."/>
            <person name="Cannon C."/>
            <person name="Castanera R."/>
            <person name="Culley D."/>
            <person name="Daum C."/>
            <person name="Ezra D."/>
            <person name="Gonzalez J."/>
            <person name="Henrissat B."/>
            <person name="Kuo A."/>
            <person name="Liang C."/>
            <person name="Lipzen A."/>
            <person name="Lutzoni F."/>
            <person name="Magnuson J."/>
            <person name="Mondo S."/>
            <person name="Nolan M."/>
            <person name="Ohm R."/>
            <person name="Pangilinan J."/>
            <person name="Park H.-J."/>
            <person name="Ramirez L."/>
            <person name="Alfaro M."/>
            <person name="Sun H."/>
            <person name="Tritt A."/>
            <person name="Yoshinaga Y."/>
            <person name="Zwiers L.-H."/>
            <person name="Turgeon B."/>
            <person name="Goodwin S."/>
            <person name="Spatafora J."/>
            <person name="Crous P."/>
            <person name="Grigoriev I."/>
        </authorList>
    </citation>
    <scope>NUCLEOTIDE SEQUENCE</scope>
    <source>
        <strain evidence="11">ATCC 16933</strain>
    </source>
</reference>
<feature type="domain" description="DOP1-like C-terminal" evidence="10">
    <location>
        <begin position="1379"/>
        <end position="1858"/>
    </location>
</feature>
<evidence type="ECO:0000256" key="7">
    <source>
        <dbReference type="SAM" id="MobiDB-lite"/>
    </source>
</evidence>